<name>A0AA36M402_CYLNA</name>
<sequence>MTKTTARCYNIFDRKLSKEGTVEVVERQLFVEGFAEDSDTAVRLIAPKGELFDDSDTRIWQIDHLDIRSQYVNITAIELDSVVVETAKKWFGVIEEENHRVIVQDGLEYLKEASKRGKKSDVIALDACGGAIRSPCPAKVFRDVEVIERLRKALTPTGQSSSFAHSLNRKIIP</sequence>
<dbReference type="AlphaFoldDB" id="A0AA36M402"/>
<dbReference type="InterPro" id="IPR029063">
    <property type="entry name" value="SAM-dependent_MTases_sf"/>
</dbReference>
<dbReference type="Proteomes" id="UP001176961">
    <property type="component" value="Unassembled WGS sequence"/>
</dbReference>
<dbReference type="EMBL" id="CATQJL010000223">
    <property type="protein sequence ID" value="CAJ0597453.1"/>
    <property type="molecule type" value="Genomic_DNA"/>
</dbReference>
<protein>
    <recommendedName>
        <fullName evidence="3">PABS domain-containing protein</fullName>
    </recommendedName>
</protein>
<evidence type="ECO:0008006" key="3">
    <source>
        <dbReference type="Google" id="ProtNLM"/>
    </source>
</evidence>
<dbReference type="Gene3D" id="3.40.50.150">
    <property type="entry name" value="Vaccinia Virus protein VP39"/>
    <property type="match status" value="1"/>
</dbReference>
<evidence type="ECO:0000313" key="2">
    <source>
        <dbReference type="Proteomes" id="UP001176961"/>
    </source>
</evidence>
<evidence type="ECO:0000313" key="1">
    <source>
        <dbReference type="EMBL" id="CAJ0597453.1"/>
    </source>
</evidence>
<organism evidence="1 2">
    <name type="scientific">Cylicocyclus nassatus</name>
    <name type="common">Nematode worm</name>
    <dbReference type="NCBI Taxonomy" id="53992"/>
    <lineage>
        <taxon>Eukaryota</taxon>
        <taxon>Metazoa</taxon>
        <taxon>Ecdysozoa</taxon>
        <taxon>Nematoda</taxon>
        <taxon>Chromadorea</taxon>
        <taxon>Rhabditida</taxon>
        <taxon>Rhabditina</taxon>
        <taxon>Rhabditomorpha</taxon>
        <taxon>Strongyloidea</taxon>
        <taxon>Strongylidae</taxon>
        <taxon>Cylicocyclus</taxon>
    </lineage>
</organism>
<gene>
    <name evidence="1" type="ORF">CYNAS_LOCUS9436</name>
</gene>
<comment type="caution">
    <text evidence="1">The sequence shown here is derived from an EMBL/GenBank/DDBJ whole genome shotgun (WGS) entry which is preliminary data.</text>
</comment>
<dbReference type="CDD" id="cd02440">
    <property type="entry name" value="AdoMet_MTases"/>
    <property type="match status" value="1"/>
</dbReference>
<dbReference type="SUPFAM" id="SSF53335">
    <property type="entry name" value="S-adenosyl-L-methionine-dependent methyltransferases"/>
    <property type="match status" value="1"/>
</dbReference>
<accession>A0AA36M402</accession>
<proteinExistence type="predicted"/>
<keyword evidence="2" id="KW-1185">Reference proteome</keyword>
<dbReference type="Pfam" id="PF01564">
    <property type="entry name" value="Spermine_synth"/>
    <property type="match status" value="1"/>
</dbReference>
<reference evidence="1" key="1">
    <citation type="submission" date="2023-07" db="EMBL/GenBank/DDBJ databases">
        <authorList>
            <consortium name="CYATHOMIX"/>
        </authorList>
    </citation>
    <scope>NUCLEOTIDE SEQUENCE</scope>
    <source>
        <strain evidence="1">N/A</strain>
    </source>
</reference>